<reference evidence="5 6" key="1">
    <citation type="journal article" date="2019" name="Environ. Microbiol.">
        <title>Species interactions and distinct microbial communities in high Arctic permafrost affected cryosols are associated with the CH4 and CO2 gas fluxes.</title>
        <authorList>
            <person name="Altshuler I."/>
            <person name="Hamel J."/>
            <person name="Turney S."/>
            <person name="Magnuson E."/>
            <person name="Levesque R."/>
            <person name="Greer C."/>
            <person name="Whyte L.G."/>
        </authorList>
    </citation>
    <scope>NUCLEOTIDE SEQUENCE [LARGE SCALE GENOMIC DNA]</scope>
    <source>
        <strain evidence="5 6">E6.1</strain>
    </source>
</reference>
<evidence type="ECO:0000313" key="5">
    <source>
        <dbReference type="EMBL" id="TPG56399.1"/>
    </source>
</evidence>
<evidence type="ECO:0000256" key="2">
    <source>
        <dbReference type="ARBA" id="ARBA00022679"/>
    </source>
</evidence>
<dbReference type="OrthoDB" id="9774290at2"/>
<dbReference type="EMBL" id="RCZC01000001">
    <property type="protein sequence ID" value="TPG56399.1"/>
    <property type="molecule type" value="Genomic_DNA"/>
</dbReference>
<dbReference type="Gene3D" id="3.90.1510.10">
    <property type="entry name" value="Glycerate kinase, domain 2"/>
    <property type="match status" value="1"/>
</dbReference>
<evidence type="ECO:0000256" key="3">
    <source>
        <dbReference type="ARBA" id="ARBA00022777"/>
    </source>
</evidence>
<accession>A0A502G3H4</accession>
<dbReference type="GO" id="GO:0008887">
    <property type="term" value="F:glycerate kinase activity"/>
    <property type="evidence" value="ECO:0007669"/>
    <property type="project" value="UniProtKB-UniRule"/>
</dbReference>
<proteinExistence type="inferred from homology"/>
<dbReference type="PIRSF" id="PIRSF006078">
    <property type="entry name" value="GlxK"/>
    <property type="match status" value="1"/>
</dbReference>
<dbReference type="AlphaFoldDB" id="A0A502G3H4"/>
<keyword evidence="2 4" id="KW-0808">Transferase</keyword>
<dbReference type="SUPFAM" id="SSF110738">
    <property type="entry name" value="Glycerate kinase I"/>
    <property type="match status" value="1"/>
</dbReference>
<keyword evidence="3 4" id="KW-0418">Kinase</keyword>
<dbReference type="InterPro" id="IPR004381">
    <property type="entry name" value="Glycerate_kinase"/>
</dbReference>
<dbReference type="InterPro" id="IPR018193">
    <property type="entry name" value="Glyc_kinase_flavodox-like_fold"/>
</dbReference>
<evidence type="ECO:0000313" key="6">
    <source>
        <dbReference type="Proteomes" id="UP000319931"/>
    </source>
</evidence>
<dbReference type="InterPro" id="IPR036129">
    <property type="entry name" value="Glycerate_kinase_sf"/>
</dbReference>
<protein>
    <submittedName>
        <fullName evidence="5">Glycerate kinase</fullName>
    </submittedName>
</protein>
<dbReference type="InterPro" id="IPR018197">
    <property type="entry name" value="Glycerate_kinase_RE-like"/>
</dbReference>
<evidence type="ECO:0000256" key="1">
    <source>
        <dbReference type="ARBA" id="ARBA00006284"/>
    </source>
</evidence>
<comment type="similarity">
    <text evidence="1 4">Belongs to the glycerate kinase type-1 family.</text>
</comment>
<evidence type="ECO:0000256" key="4">
    <source>
        <dbReference type="PIRNR" id="PIRNR006078"/>
    </source>
</evidence>
<dbReference type="Gene3D" id="3.40.50.10350">
    <property type="entry name" value="Glycerate kinase, domain 1"/>
    <property type="match status" value="1"/>
</dbReference>
<dbReference type="NCBIfam" id="TIGR00045">
    <property type="entry name" value="glycerate kinase"/>
    <property type="match status" value="1"/>
</dbReference>
<dbReference type="PANTHER" id="PTHR21599:SF0">
    <property type="entry name" value="GLYCERATE KINASE"/>
    <property type="match status" value="1"/>
</dbReference>
<gene>
    <name evidence="5" type="ORF">EAH76_02255</name>
</gene>
<dbReference type="GO" id="GO:0031388">
    <property type="term" value="P:organic acid phosphorylation"/>
    <property type="evidence" value="ECO:0007669"/>
    <property type="project" value="UniProtKB-UniRule"/>
</dbReference>
<dbReference type="Pfam" id="PF02595">
    <property type="entry name" value="Gly_kinase"/>
    <property type="match status" value="1"/>
</dbReference>
<dbReference type="RefSeq" id="WP_140847489.1">
    <property type="nucleotide sequence ID" value="NZ_RCZC01000001.1"/>
</dbReference>
<organism evidence="5 6">
    <name type="scientific">Sphingomonas glacialis</name>
    <dbReference type="NCBI Taxonomy" id="658225"/>
    <lineage>
        <taxon>Bacteria</taxon>
        <taxon>Pseudomonadati</taxon>
        <taxon>Pseudomonadota</taxon>
        <taxon>Alphaproteobacteria</taxon>
        <taxon>Sphingomonadales</taxon>
        <taxon>Sphingomonadaceae</taxon>
        <taxon>Sphingomonas</taxon>
    </lineage>
</organism>
<dbReference type="PANTHER" id="PTHR21599">
    <property type="entry name" value="GLYCERATE KINASE"/>
    <property type="match status" value="1"/>
</dbReference>
<keyword evidence="6" id="KW-1185">Reference proteome</keyword>
<comment type="caution">
    <text evidence="5">The sequence shown here is derived from an EMBL/GenBank/DDBJ whole genome shotgun (WGS) entry which is preliminary data.</text>
</comment>
<sequence length="379" mass="38596">MGRSPTPRVLIAPDKFRGSLTASEAADAIATGILRAVPAAQVIRRPLSDGGEGMIDALVGSGAQPHPLRARGPLGREIVARFATLGGTAYIESAQMCGLDLLVPTPDSALRANSAGLGDAIRAVAACDVARIVVGLGGSATTDGGAGALLALGFAFEDRDGQPVELLALERIWRIRAPANRAIRAGVAITVATDVDSPLVGEAGAARLFSPQKGADAATVALLERRLELWSDALERSFGRPVARLPGGGAAGGIAAGLSAALDATIVSGSTLMLDLLDVPADIARADLVITGEGALDRQSLQGKLPVRIAQRARAAHVPVWAIAGRVEGGDLLFDRIAEIVTAAGAARDPFRDAAEIVAELAAALATEWRAAGPVARDG</sequence>
<name>A0A502G3H4_9SPHN</name>
<dbReference type="Proteomes" id="UP000319931">
    <property type="component" value="Unassembled WGS sequence"/>
</dbReference>